<evidence type="ECO:0000313" key="3">
    <source>
        <dbReference type="Proteomes" id="UP000249873"/>
    </source>
</evidence>
<feature type="signal peptide" evidence="1">
    <location>
        <begin position="1"/>
        <end position="25"/>
    </location>
</feature>
<accession>A0A2Z4GFA5</accession>
<evidence type="ECO:0000313" key="2">
    <source>
        <dbReference type="EMBL" id="AWV99910.1"/>
    </source>
</evidence>
<proteinExistence type="predicted"/>
<reference evidence="2 3" key="1">
    <citation type="submission" date="2018-05" db="EMBL/GenBank/DDBJ databases">
        <title>Complete genome sequence of Arcticibacterium luteifluviistationis SM1504T, a cytophagaceae bacterium isolated from Arctic surface seawater.</title>
        <authorList>
            <person name="Li Y."/>
            <person name="Qin Q.-L."/>
        </authorList>
    </citation>
    <scope>NUCLEOTIDE SEQUENCE [LARGE SCALE GENOMIC DNA]</scope>
    <source>
        <strain evidence="2 3">SM1504</strain>
    </source>
</reference>
<dbReference type="KEGG" id="als:DJ013_17725"/>
<organism evidence="2 3">
    <name type="scientific">Arcticibacterium luteifluviistationis</name>
    <dbReference type="NCBI Taxonomy" id="1784714"/>
    <lineage>
        <taxon>Bacteria</taxon>
        <taxon>Pseudomonadati</taxon>
        <taxon>Bacteroidota</taxon>
        <taxon>Cytophagia</taxon>
        <taxon>Cytophagales</taxon>
        <taxon>Leadbetterellaceae</taxon>
        <taxon>Arcticibacterium</taxon>
    </lineage>
</organism>
<dbReference type="Proteomes" id="UP000249873">
    <property type="component" value="Chromosome"/>
</dbReference>
<sequence length="311" mass="35160">MNKTNQMSRLFYLVLVLLSGGIANAQSDCLLTTSTTSTAKGLESQVKNTYNLENKLTEESKEILASANGSYTTKKTFEYNPKGYLSKTTEYLNDKVTSVKNRTYDNLGKLISETEGLETTGQNIINRLTTSGTSSIKLYYGENNTISGTEIIEKDASGNVTKHNVLNSENKVNSSKEFRFNEESKTVYAKNNDVVGGMIQETFTDYGSQGQISKDSTYLNNTLIAKTLFDYTDGFLTKKTRIGRNNKVDYEIIYKNDTEGKVIEERFIYNGELLNLVENTYDRFGNLTLEKSYNQNNQLLRTKTWEYNCPN</sequence>
<name>A0A2Z4GFA5_9BACT</name>
<protein>
    <recommendedName>
        <fullName evidence="4">Sugar-binding protein</fullName>
    </recommendedName>
</protein>
<keyword evidence="3" id="KW-1185">Reference proteome</keyword>
<feature type="chain" id="PRO_5016262011" description="Sugar-binding protein" evidence="1">
    <location>
        <begin position="26"/>
        <end position="311"/>
    </location>
</feature>
<dbReference type="AlphaFoldDB" id="A0A2Z4GFA5"/>
<dbReference type="OrthoDB" id="9765204at2"/>
<evidence type="ECO:0008006" key="4">
    <source>
        <dbReference type="Google" id="ProtNLM"/>
    </source>
</evidence>
<evidence type="ECO:0000256" key="1">
    <source>
        <dbReference type="SAM" id="SignalP"/>
    </source>
</evidence>
<dbReference type="EMBL" id="CP029480">
    <property type="protein sequence ID" value="AWV99910.1"/>
    <property type="molecule type" value="Genomic_DNA"/>
</dbReference>
<gene>
    <name evidence="2" type="ORF">DJ013_17725</name>
</gene>
<keyword evidence="1" id="KW-0732">Signal</keyword>